<dbReference type="InterPro" id="IPR002716">
    <property type="entry name" value="PIN_dom"/>
</dbReference>
<feature type="domain" description="PIN" evidence="6">
    <location>
        <begin position="55"/>
        <end position="107"/>
    </location>
</feature>
<dbReference type="Pfam" id="PF10130">
    <property type="entry name" value="PIN_2"/>
    <property type="match status" value="1"/>
</dbReference>
<proteinExistence type="predicted"/>
<keyword evidence="2" id="KW-0479">Metal-binding</keyword>
<sequence>MPRIPFGTKRSQAPILSPRPTGRPSGQRKRCGARHPGRTRAAGPRRRGRVLRHQAGPALARIEMRDPDDWPILAVALMLECQVWTEDNDFFGTGVPIWTTDRVGIYLADDGSDQGPSTTSP</sequence>
<feature type="region of interest" description="Disordered" evidence="5">
    <location>
        <begin position="1"/>
        <end position="52"/>
    </location>
</feature>
<name>A0ABS7ZH61_9MICO</name>
<gene>
    <name evidence="7" type="ORF">LEP48_13625</name>
</gene>
<keyword evidence="8" id="KW-1185">Reference proteome</keyword>
<keyword evidence="4" id="KW-0460">Magnesium</keyword>
<keyword evidence="1" id="KW-0540">Nuclease</keyword>
<accession>A0ABS7ZH61</accession>
<evidence type="ECO:0000256" key="4">
    <source>
        <dbReference type="ARBA" id="ARBA00022842"/>
    </source>
</evidence>
<dbReference type="Proteomes" id="UP001319870">
    <property type="component" value="Unassembled WGS sequence"/>
</dbReference>
<dbReference type="InterPro" id="IPR029060">
    <property type="entry name" value="PIN-like_dom_sf"/>
</dbReference>
<feature type="compositionally biased region" description="Basic residues" evidence="5">
    <location>
        <begin position="26"/>
        <end position="52"/>
    </location>
</feature>
<evidence type="ECO:0000256" key="3">
    <source>
        <dbReference type="ARBA" id="ARBA00022801"/>
    </source>
</evidence>
<keyword evidence="3" id="KW-0378">Hydrolase</keyword>
<evidence type="ECO:0000313" key="7">
    <source>
        <dbReference type="EMBL" id="MCA5894378.1"/>
    </source>
</evidence>
<reference evidence="7 8" key="1">
    <citation type="submission" date="2021-09" db="EMBL/GenBank/DDBJ databases">
        <title>Isoptericola luteus sp. nov., a novel bacterium isolated from Harbin, the capital city of Heilongjiang province.</title>
        <authorList>
            <person name="Li J."/>
        </authorList>
    </citation>
    <scope>NUCLEOTIDE SEQUENCE [LARGE SCALE GENOMIC DNA]</scope>
    <source>
        <strain evidence="7 8">NEAU-Y5</strain>
    </source>
</reference>
<organism evidence="7 8">
    <name type="scientific">Isoptericola luteus</name>
    <dbReference type="NCBI Taxonomy" id="2879484"/>
    <lineage>
        <taxon>Bacteria</taxon>
        <taxon>Bacillati</taxon>
        <taxon>Actinomycetota</taxon>
        <taxon>Actinomycetes</taxon>
        <taxon>Micrococcales</taxon>
        <taxon>Promicromonosporaceae</taxon>
        <taxon>Isoptericola</taxon>
    </lineage>
</organism>
<evidence type="ECO:0000256" key="2">
    <source>
        <dbReference type="ARBA" id="ARBA00022723"/>
    </source>
</evidence>
<evidence type="ECO:0000256" key="1">
    <source>
        <dbReference type="ARBA" id="ARBA00022722"/>
    </source>
</evidence>
<evidence type="ECO:0000259" key="6">
    <source>
        <dbReference type="Pfam" id="PF10130"/>
    </source>
</evidence>
<dbReference type="EMBL" id="JAIXCQ010000009">
    <property type="protein sequence ID" value="MCA5894378.1"/>
    <property type="molecule type" value="Genomic_DNA"/>
</dbReference>
<evidence type="ECO:0000256" key="5">
    <source>
        <dbReference type="SAM" id="MobiDB-lite"/>
    </source>
</evidence>
<comment type="caution">
    <text evidence="7">The sequence shown here is derived from an EMBL/GenBank/DDBJ whole genome shotgun (WGS) entry which is preliminary data.</text>
</comment>
<protein>
    <recommendedName>
        <fullName evidence="6">PIN domain-containing protein</fullName>
    </recommendedName>
</protein>
<evidence type="ECO:0000313" key="8">
    <source>
        <dbReference type="Proteomes" id="UP001319870"/>
    </source>
</evidence>
<dbReference type="SUPFAM" id="SSF88723">
    <property type="entry name" value="PIN domain-like"/>
    <property type="match status" value="1"/>
</dbReference>